<dbReference type="Proteomes" id="UP000198900">
    <property type="component" value="Unassembled WGS sequence"/>
</dbReference>
<dbReference type="EMBL" id="FNDI01000035">
    <property type="protein sequence ID" value="SDJ14653.1"/>
    <property type="molecule type" value="Genomic_DNA"/>
</dbReference>
<comment type="caution">
    <text evidence="2">The sequence shown here is derived from an EMBL/GenBank/DDBJ whole genome shotgun (WGS) entry which is preliminary data.</text>
</comment>
<dbReference type="GO" id="GO:0003677">
    <property type="term" value="F:DNA binding"/>
    <property type="evidence" value="ECO:0007669"/>
    <property type="project" value="InterPro"/>
</dbReference>
<dbReference type="AlphaFoldDB" id="A0A7Z7BFX5"/>
<gene>
    <name evidence="2" type="ORF">SAMN04487926_1353</name>
</gene>
<dbReference type="RefSeq" id="WP_091788699.1">
    <property type="nucleotide sequence ID" value="NZ_FNDI01000035.1"/>
</dbReference>
<evidence type="ECO:0000313" key="3">
    <source>
        <dbReference type="Proteomes" id="UP000198900"/>
    </source>
</evidence>
<organism evidence="2 3">
    <name type="scientific">Paraburkholderia steynii</name>
    <dbReference type="NCBI Taxonomy" id="1245441"/>
    <lineage>
        <taxon>Bacteria</taxon>
        <taxon>Pseudomonadati</taxon>
        <taxon>Pseudomonadota</taxon>
        <taxon>Betaproteobacteria</taxon>
        <taxon>Burkholderiales</taxon>
        <taxon>Burkholderiaceae</taxon>
        <taxon>Paraburkholderia</taxon>
    </lineage>
</organism>
<dbReference type="GO" id="GO:0006310">
    <property type="term" value="P:DNA recombination"/>
    <property type="evidence" value="ECO:0007669"/>
    <property type="project" value="UniProtKB-KW"/>
</dbReference>
<dbReference type="InterPro" id="IPR013762">
    <property type="entry name" value="Integrase-like_cat_sf"/>
</dbReference>
<sequence length="296" mass="32863">MRISDLAREAVSRIAVHGASKQQMGELNSAAARSISTERAFRDVLSAYLRWLRANRLPLDELHTRAMLLEFLEEFAELHAQKSVNQAVQALGKIFAVRIPRVDSCIVTVVRGRAYSFEDVQKVVAHQTEYNQFGTLLAFDAGLRAHECLTLREPRGESPSVHRDWSPDRFTGRTDFVVFLVSGKGGLVREVAISRELADALQERARPEPVVVHDRGVIYKSHFDIGGGQALSASFTYASKHAHGQSRGLHGMRHSFAQHRLATLIPLLGPKQALKVLSVELGHFRPEISLAYLVGG</sequence>
<evidence type="ECO:0000313" key="2">
    <source>
        <dbReference type="EMBL" id="SDJ14653.1"/>
    </source>
</evidence>
<evidence type="ECO:0008006" key="4">
    <source>
        <dbReference type="Google" id="ProtNLM"/>
    </source>
</evidence>
<keyword evidence="3" id="KW-1185">Reference proteome</keyword>
<keyword evidence="1" id="KW-0233">DNA recombination</keyword>
<reference evidence="2" key="1">
    <citation type="submission" date="2016-10" db="EMBL/GenBank/DDBJ databases">
        <authorList>
            <person name="Varghese N."/>
            <person name="Submissions S."/>
        </authorList>
    </citation>
    <scope>NUCLEOTIDE SEQUENCE [LARGE SCALE GENOMIC DNA]</scope>
    <source>
        <strain evidence="2">YR281</strain>
    </source>
</reference>
<proteinExistence type="predicted"/>
<dbReference type="SUPFAM" id="SSF56349">
    <property type="entry name" value="DNA breaking-rejoining enzymes"/>
    <property type="match status" value="1"/>
</dbReference>
<dbReference type="GO" id="GO:0015074">
    <property type="term" value="P:DNA integration"/>
    <property type="evidence" value="ECO:0007669"/>
    <property type="project" value="InterPro"/>
</dbReference>
<dbReference type="Gene3D" id="1.10.443.10">
    <property type="entry name" value="Intergrase catalytic core"/>
    <property type="match status" value="1"/>
</dbReference>
<dbReference type="InterPro" id="IPR011010">
    <property type="entry name" value="DNA_brk_join_enz"/>
</dbReference>
<accession>A0A7Z7BFX5</accession>
<protein>
    <recommendedName>
        <fullName evidence="4">Integrase</fullName>
    </recommendedName>
</protein>
<name>A0A7Z7BFX5_9BURK</name>
<evidence type="ECO:0000256" key="1">
    <source>
        <dbReference type="ARBA" id="ARBA00023172"/>
    </source>
</evidence>